<dbReference type="FunFam" id="3.40.50.720:FF:000084">
    <property type="entry name" value="Short-chain dehydrogenase reductase"/>
    <property type="match status" value="1"/>
</dbReference>
<dbReference type="NCBIfam" id="NF009467">
    <property type="entry name" value="PRK12826.1-3"/>
    <property type="match status" value="1"/>
</dbReference>
<dbReference type="OrthoDB" id="3206777at2"/>
<reference evidence="5 6" key="1">
    <citation type="submission" date="2019-07" db="EMBL/GenBank/DDBJ databases">
        <title>Whole genome shotgun sequence of Pseudonocardia sulfidoxydans NBRC 16205.</title>
        <authorList>
            <person name="Hosoyama A."/>
            <person name="Uohara A."/>
            <person name="Ohji S."/>
            <person name="Ichikawa N."/>
        </authorList>
    </citation>
    <scope>NUCLEOTIDE SEQUENCE [LARGE SCALE GENOMIC DNA]</scope>
    <source>
        <strain evidence="5 6">NBRC 16205</strain>
    </source>
</reference>
<protein>
    <submittedName>
        <fullName evidence="5">Putative short-chain type dehydrogenase/reductase</fullName>
    </submittedName>
</protein>
<keyword evidence="2" id="KW-0560">Oxidoreductase</keyword>
<evidence type="ECO:0000256" key="2">
    <source>
        <dbReference type="ARBA" id="ARBA00023002"/>
    </source>
</evidence>
<dbReference type="PRINTS" id="PR00080">
    <property type="entry name" value="SDRFAMILY"/>
</dbReference>
<name>A0A511DBP4_9PSEU</name>
<evidence type="ECO:0000256" key="4">
    <source>
        <dbReference type="RuleBase" id="RU000363"/>
    </source>
</evidence>
<dbReference type="RefSeq" id="WP_147103175.1">
    <property type="nucleotide sequence ID" value="NZ_BJVJ01000007.1"/>
</dbReference>
<evidence type="ECO:0000256" key="1">
    <source>
        <dbReference type="ARBA" id="ARBA00006484"/>
    </source>
</evidence>
<dbReference type="EMBL" id="BJVJ01000007">
    <property type="protein sequence ID" value="GEL22226.1"/>
    <property type="molecule type" value="Genomic_DNA"/>
</dbReference>
<dbReference type="Pfam" id="PF00106">
    <property type="entry name" value="adh_short"/>
    <property type="match status" value="1"/>
</dbReference>
<dbReference type="Gene3D" id="3.40.50.720">
    <property type="entry name" value="NAD(P)-binding Rossmann-like Domain"/>
    <property type="match status" value="1"/>
</dbReference>
<dbReference type="AlphaFoldDB" id="A0A511DBP4"/>
<dbReference type="GO" id="GO:0016616">
    <property type="term" value="F:oxidoreductase activity, acting on the CH-OH group of donors, NAD or NADP as acceptor"/>
    <property type="evidence" value="ECO:0007669"/>
    <property type="project" value="TreeGrafter"/>
</dbReference>
<accession>A0A511DBP4</accession>
<comment type="caution">
    <text evidence="5">The sequence shown here is derived from an EMBL/GenBank/DDBJ whole genome shotgun (WGS) entry which is preliminary data.</text>
</comment>
<dbReference type="InterPro" id="IPR036291">
    <property type="entry name" value="NAD(P)-bd_dom_sf"/>
</dbReference>
<dbReference type="Proteomes" id="UP000321685">
    <property type="component" value="Unassembled WGS sequence"/>
</dbReference>
<dbReference type="PANTHER" id="PTHR42760:SF133">
    <property type="entry name" value="3-OXOACYL-[ACYL-CARRIER-PROTEIN] REDUCTASE"/>
    <property type="match status" value="1"/>
</dbReference>
<keyword evidence="6" id="KW-1185">Reference proteome</keyword>
<dbReference type="PRINTS" id="PR00081">
    <property type="entry name" value="GDHRDH"/>
</dbReference>
<evidence type="ECO:0000313" key="6">
    <source>
        <dbReference type="Proteomes" id="UP000321685"/>
    </source>
</evidence>
<evidence type="ECO:0000256" key="3">
    <source>
        <dbReference type="ARBA" id="ARBA00023027"/>
    </source>
</evidence>
<sequence>MGRLEGKVALITGAARGQGRSHARLLAREGADIVAIDLCDDIDGLGYPLGTKSELDETVALVEDQDRRILARTADVRDVAAMQAVVDEAYEEFGHVDIVCANAGICQVGPRTWEITEEMWDAHVDVVTKGVWATVRPVVPRMIAAGNGGSIIITSSLLGLKAMPNLAAYSAAKFAVVGLSQSLAAEVAEHGIRVNTIHPATVDTDINFKNEPLKRMFRPDLDHSPSREEFGEASSTMNLLWDPSKPWKHAVPWLDVTDISNAVLFLASDESRYITGLRMSVDLGALIK</sequence>
<dbReference type="PANTHER" id="PTHR42760">
    <property type="entry name" value="SHORT-CHAIN DEHYDROGENASES/REDUCTASES FAMILY MEMBER"/>
    <property type="match status" value="1"/>
</dbReference>
<proteinExistence type="inferred from homology"/>
<dbReference type="NCBIfam" id="TIGR03971">
    <property type="entry name" value="SDR_subfam_1"/>
    <property type="match status" value="1"/>
</dbReference>
<dbReference type="PROSITE" id="PS00061">
    <property type="entry name" value="ADH_SHORT"/>
    <property type="match status" value="1"/>
</dbReference>
<dbReference type="CDD" id="cd05233">
    <property type="entry name" value="SDR_c"/>
    <property type="match status" value="1"/>
</dbReference>
<dbReference type="InterPro" id="IPR002347">
    <property type="entry name" value="SDR_fam"/>
</dbReference>
<gene>
    <name evidence="5" type="ORF">PSU4_11800</name>
</gene>
<keyword evidence="3" id="KW-0520">NAD</keyword>
<dbReference type="InterPro" id="IPR020904">
    <property type="entry name" value="Sc_DH/Rdtase_CS"/>
</dbReference>
<evidence type="ECO:0000313" key="5">
    <source>
        <dbReference type="EMBL" id="GEL22226.1"/>
    </source>
</evidence>
<dbReference type="InterPro" id="IPR023985">
    <property type="entry name" value="SDR_subfam_1"/>
</dbReference>
<comment type="similarity">
    <text evidence="1 4">Belongs to the short-chain dehydrogenases/reductases (SDR) family.</text>
</comment>
<dbReference type="SUPFAM" id="SSF51735">
    <property type="entry name" value="NAD(P)-binding Rossmann-fold domains"/>
    <property type="match status" value="1"/>
</dbReference>
<organism evidence="5 6">
    <name type="scientific">Pseudonocardia sulfidoxydans NBRC 16205</name>
    <dbReference type="NCBI Taxonomy" id="1223511"/>
    <lineage>
        <taxon>Bacteria</taxon>
        <taxon>Bacillati</taxon>
        <taxon>Actinomycetota</taxon>
        <taxon>Actinomycetes</taxon>
        <taxon>Pseudonocardiales</taxon>
        <taxon>Pseudonocardiaceae</taxon>
        <taxon>Pseudonocardia</taxon>
    </lineage>
</organism>